<gene>
    <name evidence="3" type="ORF">ET996_10425</name>
</gene>
<keyword evidence="2" id="KW-0812">Transmembrane</keyword>
<sequence>MDAVWNVAGQALIVLGALLFSTAGIGLFRLKDVYARSSAIATAAGLGISLVLIGAFVLDPSWPNAVKLVIAIVLQLLTSSAGSMAIARAAYLTGSPLHPETDPDELHQ</sequence>
<dbReference type="OrthoDB" id="3430828at2"/>
<dbReference type="RefSeq" id="WP_131172505.1">
    <property type="nucleotide sequence ID" value="NZ_FXTL01000013.1"/>
</dbReference>
<feature type="transmembrane region" description="Helical" evidence="2">
    <location>
        <begin position="6"/>
        <end position="28"/>
    </location>
</feature>
<dbReference type="Proteomes" id="UP000291933">
    <property type="component" value="Unassembled WGS sequence"/>
</dbReference>
<evidence type="ECO:0000313" key="4">
    <source>
        <dbReference type="Proteomes" id="UP000291933"/>
    </source>
</evidence>
<organism evidence="3 4">
    <name type="scientific">Propioniciclava tarda</name>
    <dbReference type="NCBI Taxonomy" id="433330"/>
    <lineage>
        <taxon>Bacteria</taxon>
        <taxon>Bacillati</taxon>
        <taxon>Actinomycetota</taxon>
        <taxon>Actinomycetes</taxon>
        <taxon>Propionibacteriales</taxon>
        <taxon>Propionibacteriaceae</taxon>
        <taxon>Propioniciclava</taxon>
    </lineage>
</organism>
<dbReference type="Pfam" id="PF03334">
    <property type="entry name" value="PhaG_MnhG_YufB"/>
    <property type="match status" value="1"/>
</dbReference>
<dbReference type="InterPro" id="IPR005133">
    <property type="entry name" value="PhaG_MnhG_YufB"/>
</dbReference>
<evidence type="ECO:0000256" key="1">
    <source>
        <dbReference type="ARBA" id="ARBA00008404"/>
    </source>
</evidence>
<keyword evidence="4" id="KW-1185">Reference proteome</keyword>
<feature type="transmembrane region" description="Helical" evidence="2">
    <location>
        <begin position="64"/>
        <end position="87"/>
    </location>
</feature>
<dbReference type="NCBIfam" id="TIGR01300">
    <property type="entry name" value="CPA3_mnhG_phaG"/>
    <property type="match status" value="1"/>
</dbReference>
<protein>
    <submittedName>
        <fullName evidence="3">Monovalent cation/H(+) antiporter subunit G</fullName>
    </submittedName>
</protein>
<dbReference type="PANTHER" id="PTHR34703:SF1">
    <property type="entry name" value="ANTIPORTER SUBUNIT MNHG2-RELATED"/>
    <property type="match status" value="1"/>
</dbReference>
<name>A0A4Q9KJT3_PROTD</name>
<keyword evidence="2" id="KW-1133">Transmembrane helix</keyword>
<dbReference type="EMBL" id="SDMR01000013">
    <property type="protein sequence ID" value="TBT94425.1"/>
    <property type="molecule type" value="Genomic_DNA"/>
</dbReference>
<accession>A0A4Q9KJT3</accession>
<evidence type="ECO:0000256" key="2">
    <source>
        <dbReference type="SAM" id="Phobius"/>
    </source>
</evidence>
<evidence type="ECO:0000313" key="3">
    <source>
        <dbReference type="EMBL" id="TBT94425.1"/>
    </source>
</evidence>
<dbReference type="GO" id="GO:0015385">
    <property type="term" value="F:sodium:proton antiporter activity"/>
    <property type="evidence" value="ECO:0007669"/>
    <property type="project" value="TreeGrafter"/>
</dbReference>
<proteinExistence type="inferred from homology"/>
<feature type="transmembrane region" description="Helical" evidence="2">
    <location>
        <begin position="40"/>
        <end position="58"/>
    </location>
</feature>
<comment type="similarity">
    <text evidence="1">Belongs to the CPA3 antiporters (TC 2.A.63) subunit G family.</text>
</comment>
<keyword evidence="2" id="KW-0472">Membrane</keyword>
<dbReference type="AlphaFoldDB" id="A0A4Q9KJT3"/>
<comment type="caution">
    <text evidence="3">The sequence shown here is derived from an EMBL/GenBank/DDBJ whole genome shotgun (WGS) entry which is preliminary data.</text>
</comment>
<reference evidence="3 4" key="1">
    <citation type="submission" date="2019-01" db="EMBL/GenBank/DDBJ databases">
        <title>Lactibacter flavus gen. nov., sp. nov., a novel bacterium of the family Propionibacteriaceae isolated from raw milk and dairy products.</title>
        <authorList>
            <person name="Huptas C."/>
            <person name="Wenning M."/>
            <person name="Breitenwieser F."/>
            <person name="Doll E."/>
            <person name="Von Neubeck M."/>
            <person name="Busse H.-J."/>
            <person name="Scherer S."/>
        </authorList>
    </citation>
    <scope>NUCLEOTIDE SEQUENCE [LARGE SCALE GENOMIC DNA]</scope>
    <source>
        <strain evidence="3 4">DSM 22130</strain>
    </source>
</reference>
<dbReference type="PANTHER" id="PTHR34703">
    <property type="entry name" value="ANTIPORTER SUBUNIT MNHG2-RELATED"/>
    <property type="match status" value="1"/>
</dbReference>